<dbReference type="InterPro" id="IPR018511">
    <property type="entry name" value="Hemolysin-typ_Ca-bd_CS"/>
</dbReference>
<feature type="compositionally biased region" description="Basic and acidic residues" evidence="4">
    <location>
        <begin position="751"/>
        <end position="772"/>
    </location>
</feature>
<dbReference type="InterPro" id="IPR036465">
    <property type="entry name" value="vWFA_dom_sf"/>
</dbReference>
<evidence type="ECO:0000256" key="1">
    <source>
        <dbReference type="ARBA" id="ARBA00022729"/>
    </source>
</evidence>
<feature type="region of interest" description="Disordered" evidence="4">
    <location>
        <begin position="810"/>
        <end position="831"/>
    </location>
</feature>
<dbReference type="SMART" id="SM00327">
    <property type="entry name" value="VWA"/>
    <property type="match status" value="1"/>
</dbReference>
<dbReference type="InterPro" id="IPR003644">
    <property type="entry name" value="Calx_beta"/>
</dbReference>
<keyword evidence="2" id="KW-0677">Repeat</keyword>
<dbReference type="SUPFAM" id="SSF141072">
    <property type="entry name" value="CalX-like"/>
    <property type="match status" value="8"/>
</dbReference>
<organism evidence="6 7">
    <name type="scientific">Phocoenobacter uteri</name>
    <dbReference type="NCBI Taxonomy" id="146806"/>
    <lineage>
        <taxon>Bacteria</taxon>
        <taxon>Pseudomonadati</taxon>
        <taxon>Pseudomonadota</taxon>
        <taxon>Gammaproteobacteria</taxon>
        <taxon>Pasteurellales</taxon>
        <taxon>Pasteurellaceae</taxon>
        <taxon>Phocoenobacter</taxon>
    </lineage>
</organism>
<dbReference type="InterPro" id="IPR011049">
    <property type="entry name" value="Serralysin-like_metalloprot_C"/>
</dbReference>
<feature type="region of interest" description="Disordered" evidence="4">
    <location>
        <begin position="417"/>
        <end position="469"/>
    </location>
</feature>
<feature type="region of interest" description="Disordered" evidence="4">
    <location>
        <begin position="2001"/>
        <end position="2035"/>
    </location>
</feature>
<feature type="compositionally biased region" description="Polar residues" evidence="4">
    <location>
        <begin position="418"/>
        <end position="427"/>
    </location>
</feature>
<dbReference type="GO" id="GO:0016787">
    <property type="term" value="F:hydrolase activity"/>
    <property type="evidence" value="ECO:0007669"/>
    <property type="project" value="UniProtKB-KW"/>
</dbReference>
<evidence type="ECO:0000313" key="7">
    <source>
        <dbReference type="Proteomes" id="UP000255417"/>
    </source>
</evidence>
<dbReference type="InterPro" id="IPR001343">
    <property type="entry name" value="Hemolysn_Ca-bd"/>
</dbReference>
<name>A0A379C8E1_9PAST</name>
<reference evidence="6 7" key="1">
    <citation type="submission" date="2018-06" db="EMBL/GenBank/DDBJ databases">
        <authorList>
            <consortium name="Pathogen Informatics"/>
            <person name="Doyle S."/>
        </authorList>
    </citation>
    <scope>NUCLEOTIDE SEQUENCE [LARGE SCALE GENOMIC DNA]</scope>
    <source>
        <strain evidence="6 7">NCTC12872</strain>
    </source>
</reference>
<dbReference type="NCBIfam" id="TIGR01965">
    <property type="entry name" value="VCBS_repeat"/>
    <property type="match status" value="1"/>
</dbReference>
<feature type="compositionally biased region" description="Polar residues" evidence="4">
    <location>
        <begin position="570"/>
        <end position="579"/>
    </location>
</feature>
<dbReference type="OrthoDB" id="5672272at2"/>
<evidence type="ECO:0000313" key="6">
    <source>
        <dbReference type="EMBL" id="SUB58534.1"/>
    </source>
</evidence>
<keyword evidence="6" id="KW-0378">Hydrolase</keyword>
<dbReference type="SUPFAM" id="SSF53300">
    <property type="entry name" value="vWA-like"/>
    <property type="match status" value="1"/>
</dbReference>
<evidence type="ECO:0000256" key="4">
    <source>
        <dbReference type="SAM" id="MobiDB-lite"/>
    </source>
</evidence>
<protein>
    <submittedName>
        <fullName evidence="6">Serralysin</fullName>
        <ecNumber evidence="6">3.4.24.40</ecNumber>
    </submittedName>
</protein>
<feature type="compositionally biased region" description="Acidic residues" evidence="4">
    <location>
        <begin position="606"/>
        <end position="615"/>
    </location>
</feature>
<feature type="compositionally biased region" description="Basic and acidic residues" evidence="4">
    <location>
        <begin position="585"/>
        <end position="601"/>
    </location>
</feature>
<dbReference type="CDD" id="cd00198">
    <property type="entry name" value="vWFA"/>
    <property type="match status" value="1"/>
</dbReference>
<accession>A0A379C8E1</accession>
<dbReference type="GO" id="GO:0005509">
    <property type="term" value="F:calcium ion binding"/>
    <property type="evidence" value="ECO:0007669"/>
    <property type="project" value="InterPro"/>
</dbReference>
<feature type="region of interest" description="Disordered" evidence="4">
    <location>
        <begin position="276"/>
        <end position="316"/>
    </location>
</feature>
<evidence type="ECO:0000259" key="5">
    <source>
        <dbReference type="SMART" id="SM00327"/>
    </source>
</evidence>
<feature type="compositionally biased region" description="Basic and acidic residues" evidence="4">
    <location>
        <begin position="433"/>
        <end position="467"/>
    </location>
</feature>
<sequence>MKNIQVILHDNKEVTEVYNVVDGQQLIIQNTRGVNYELFNALNGSAPQNIIAKRDGQDLFIILDENEGSGSPDEVTADVVIKGYYGEDRGEEGNTDATGILVGLHENGKYYAYIPESAESQDAVSILEDGMAEPQAIGGEEISCGFFIPWWAFAGLLALAIGGAIYYNRDKDDSEPSTPVSKPTVTVEDAKVVEGNKLVHKVTLSKTSTESEQYSFNLEGGTAVENKDFKNLPEFTNGVTYDPDTGTITVPQGVTSFEVSYPTKDDRIYEKSETTKLTIGGDTGTGTITDEDQKNNIDDNPNNPDNPKDKQDGDKPVVSITAEPSEAVEGSEDKIIFKVSQNNESNFDTTVTAKLVLGDIEIEDIQTITFTDGNGTVKTISLEDAIAGIPVTIPAGSKILPTFEITPKDDSIYEKSESFSMTLSDPKNASLGKETDTATIKDEDQKDNTADNPKNQDDPADKQDGDKPVVSIAADPSEAVEGSEDKIIFKVSQNNESTVDTTVTAKLVLGDIEADDIKTITFTDGDGTIKTISVEDAIAGVPVTIPAGSKTSPTFEITPKDDSIYEKSESFSMTLSDPKNASLGKETDTATIKDEDQKDNTADNPENTDDSTDPVDGDKPVISLKATDKTAVEGKADDTIKFEVQLKGDTKFETKATVKLDLGDLKETDIQTIKFVDGNGDIKEVSVKDAIKGIEVTIPAGSKTVPSFEITPKDDAIYEKSESFTITLSDPKNASLGKKVDTATIQDEDQKDNVDDNPKNQEDPKDPLDGDKPSLTVGDATAIEGKPLVHHVKVNGDSETDITYPFKLKDGSSLDGTNGNEPAKVGEDYTNKPTFTNGVTLNADGTITVPAGVKSFDVTYPTIDNNENESPETTTLTIGNSSGIGEIVDNDSLTVNLVATDNIAIEGSKEADPLVDNKLVFKVVQTRESSSDTTAKIKLDLSAVEDVDISSIVYTNAEGEETIYTVQQLIDGVDVTIPANSNAEPTFTLTAKNDKIYEISEKLTLNMADVKNAETGITHASGVIKDEANEKGVPEEGDRPKVSIEPTVPKSIEGKDKPLEFTVCQDRPSNLDTTVKVNLGKDSTIKPTDIKKVEYTDENGKDVVLEDAEKIKEFLENGVTVKIPKGQTEAPAIKLTPADDEIYEKSEDVVLEISAPKNVDLGDDKAKGVIKDQADSDGMLEEGDKPTVSIEATVKESIEGDNTALEYVVSQDKESNFDTTVEVNLGKTSEIKPEDIAKVEYTNADGKKVVLDTADKIKAFFKDGAEIKIPAGSKEAPAIKLTPDNDDVYEKSEKAVLKISNPKNANLGDDTAQGVIKDEANTQGIAEEGDKPTLRLVATDDIAVEGKADDTIKFEVQLEGKTDLEATATVKLNLDQIKAKDIETILFTDGDGKTKEVTVDEAIEGISVTIPAGSKTVPSFVITPNDDAIYEKSEEFGMTLSDVNNANLAQDKDSATIKDEDQKDNNGDNPKNPEDSTDPLDGDKPTLTVGDAEAEEGDNLVHTVTVNGDSETDITYPFKLADGSAKEGKDYENKPTFSDGVKLNADGTITVPAGVKEFTVTYPTVEDKENEPDQTTKLTIGGSEGTGNIIDDDALKINLKATDPKAIEGSTSKDPAADNKLVFEVSQTTTSSTDTTAKIKLNLGTVEKDDIASITYTDTAGKTTIYTVDQLVNGVEVTIPAGSDKKPTFTFVAENDTAYEVSEKLTLNMSEVVNAKVGIDEAVGVIEDESNTAGVPKQGDKPTVSIKAIVPEATEGKDTPLEYIISQDNLSETDTTVNVKLASNSIAKPEDIKQVEYTNANGDKVVLTEPEQIKNFLVKGAEIKIPAGSKEAPAIKLTPKNDDIYEKSEDAVLKISDPEGADLGTATATGAIKDEANDKGVETEGDKPTVSIKPTVAESIEGTDKALEYVISQDKLSNSETTVKVKLDDASTIKPKDIAKVEYTNENGEEVTLTKEAAIKEFLENGVEIKIPAGEQVAPAVKLTPKNDKVYEKSEDAVLSISEPQGADLGTPTAKGVIKDEPNKEGTPEEGDRPTVSIEATVAKSIEGKDTALEYVISQDRLSNDDTTVKVNLGKASTIEPEDLAKVEYTDAAGKNVVLTELKEIKNFLDNGTTVKIKAGETDAPTIKLTPKNDEIYEKSEDAILDISEPQGADLGTPTATGVIEDEPNKKGEKEEGDKPTVSIKATVAKSVEGDDTALQYEITQDKLSELDSTVTVRLGKDSTIVPKDIAKIEYTDVNDQAVVLDDPAEIKNFLENGAEIKIPAGSKKAPVIKLTPEDDNTYEQSEDVVLEIIDPKEANLGIETAKGVIDDETNKDGVLKEGDKPVLNLVATDGVAIEGGKSGDLATDNQLVFTVNQVGDSAKDTTAKVKLDLGDVEESDIKSITYTNAKGEDKTVTVEDLKQGIDVEVPAGTPVDKMPKFTIVADQDKVYEVKETLTMNLDDVENATKGTDTAEGVIKDDDNATTTDKDDADKPVVNLVVEDGVAIEGGSDGDATTDNKLVFKVKQVGDSEKNTTAKVKLDLDEIKDGDIESITYTKANGDNETITVAQLKAGVTVEIPAGTTEANMPKFTIVAKQDSIYEKSETLNMNLSEVENATKGTDTVKGVIKDEPNAQGEAEEGDKPVVNIVATDPTAIEGGQDGNVTTDNKLEFKVEQVGESEKDTTAKVTLNLGDVETADLEENVTYTDAKGNTQTVTVEELKAGFDVEIPAGTTAEKMPKFTFVAKQDDVYEKSETLTMNLSDVENATPKKVTAEGTIKDDDNSSTPEENDADKPTLSINDVTVAETDEDQTVQFTVTQSKASEFDTTVDVAIENVNADTGDVTTEIRQVTIPKGQTTATIDVTVKGDDNWEPTETYKVKLSNPVNATIADGEGLGTITNDDIKANNDAGTAVEAGGLNNNVAGKDATGNVLNGGGQDVADDPTSAHATVTGIRLGSDEGKGDAGTVGQALKGKYGTLTLNTDGSYTYKVDETNADVQKLNDGETLNESFNYTMSDGTLSDDAVLSITIDGKNDAPNILEITSTRVSEEGLNGGIADKLSYNQEDAVVAKSINDYVTAHVVTEAKEATDAASEAAKYNKLARENPKNTEYAKEAEKFALLAQEKAEALSKAKEAVLPEAKAQAPQNSFDQTDEKVSTGTITFTDVDNLTKESFKIVPKNVDLTVQGQQVQWSWDEATSTLQGKVTLAGSTQPIDVLKVEVGDIKDADATGKFTADYKVTLQHAVDHEHNLGKNGDLSDEQNDEDLLTLNFQTVVNDGKADSLASNLTVIIEDDRPLVAEGKEIILLEPLTANIQLVLDTSGSMAWGAGKTAGEVTGDFAMFDVTGKVIELPEDKNADIYTKGVYLRNAKGEADFSITDPSGNLITHYQNKLVKLTYDEDKVGDVATYNRDLSRLEVMQNAILDMLEAYENVGSTYTSRFQLVDFDRNGKEVNGSKWVTAEQVREVLYKLKADGGTNYDDALITAMEVYDNEGRIPNADMNRTYFMTDGTPTYGMTNTPKNLSYYTQQNGYTYRHTGVDATYPTTESLGGSTLTGSGYQTSLNYFKDMGIQAGEEATWIKFLTDNKIEAFAYAMGNVPVKFLHAISHDGASGDVDPNGAGKKDGIHADFKDLSKQLVESIEAPESKDRDLLTGGNLAFDGGLGADEGGFASITVGGVTYTFNEKTNTVTASDGSKVVVSSKPRENDQNTYDQNIHLLTVKSKTTGGIFSVHLSDGTKQVTAEDGTVSDVLYTKGQYSYQTVGTVRGYKEPIYFNVRDNDGDIVAAEQLLDIYRLNAREDYILTSQDINSIEIDIDTLMANDTIRSTTHFDQAESPKKGLSFLTGHIGIGLDGKDNVMVDTDKVHIEVKMDDKSDIGTFNYGITDGKATDVAVVSVHHKVDVSSKGSNGIKGTKGDNVMIGNDEDEYFSAYSGNDVIQGGGGSDRLYGGSGDDILIFDLDDARLKGGSGTDTIRLDRHEERLDISNFLLSKDAEDLNGIEIIDLLDGRNNVLDISSDTVKKMTDSDNELFINAEKDDRIVLKNFVENDNSGHAGYNLYELDGAKVYVDIENHPIIY</sequence>
<feature type="compositionally biased region" description="Basic and acidic residues" evidence="4">
    <location>
        <begin position="2167"/>
        <end position="2179"/>
    </location>
</feature>
<dbReference type="InterPro" id="IPR010221">
    <property type="entry name" value="VCBS_dom"/>
</dbReference>
<keyword evidence="3" id="KW-0106">Calcium</keyword>
<dbReference type="Gene3D" id="3.40.50.410">
    <property type="entry name" value="von Willebrand factor, type A domain"/>
    <property type="match status" value="1"/>
</dbReference>
<keyword evidence="1" id="KW-0732">Signal</keyword>
<keyword evidence="7" id="KW-1185">Reference proteome</keyword>
<feature type="region of interest" description="Disordered" evidence="4">
    <location>
        <begin position="2149"/>
        <end position="2181"/>
    </location>
</feature>
<feature type="region of interest" description="Disordered" evidence="4">
    <location>
        <begin position="2748"/>
        <end position="2778"/>
    </location>
</feature>
<dbReference type="EC" id="3.4.24.40" evidence="6"/>
<feature type="region of interest" description="Disordered" evidence="4">
    <location>
        <begin position="729"/>
        <end position="783"/>
    </location>
</feature>
<feature type="domain" description="VWFA" evidence="5">
    <location>
        <begin position="3291"/>
        <end position="3607"/>
    </location>
</feature>
<feature type="region of interest" description="Disordered" evidence="4">
    <location>
        <begin position="569"/>
        <end position="621"/>
    </location>
</feature>
<dbReference type="GO" id="GO:0016020">
    <property type="term" value="C:membrane"/>
    <property type="evidence" value="ECO:0007669"/>
    <property type="project" value="InterPro"/>
</dbReference>
<dbReference type="EMBL" id="UGTA01000001">
    <property type="protein sequence ID" value="SUB58534.1"/>
    <property type="molecule type" value="Genomic_DNA"/>
</dbReference>
<dbReference type="Proteomes" id="UP000255417">
    <property type="component" value="Unassembled WGS sequence"/>
</dbReference>
<dbReference type="InterPro" id="IPR002035">
    <property type="entry name" value="VWF_A"/>
</dbReference>
<evidence type="ECO:0000256" key="2">
    <source>
        <dbReference type="ARBA" id="ARBA00022737"/>
    </source>
</evidence>
<dbReference type="Pfam" id="PF03160">
    <property type="entry name" value="Calx-beta"/>
    <property type="match status" value="7"/>
</dbReference>
<dbReference type="PROSITE" id="PS00330">
    <property type="entry name" value="HEMOLYSIN_CALCIUM"/>
    <property type="match status" value="1"/>
</dbReference>
<dbReference type="InterPro" id="IPR038081">
    <property type="entry name" value="CalX-like_sf"/>
</dbReference>
<feature type="compositionally biased region" description="Basic and acidic residues" evidence="4">
    <location>
        <begin position="1450"/>
        <end position="1474"/>
    </location>
</feature>
<gene>
    <name evidence="6" type="ORF">NCTC12872_00497</name>
</gene>
<dbReference type="SUPFAM" id="SSF51120">
    <property type="entry name" value="beta-Roll"/>
    <property type="match status" value="1"/>
</dbReference>
<dbReference type="GO" id="GO:0007154">
    <property type="term" value="P:cell communication"/>
    <property type="evidence" value="ECO:0007669"/>
    <property type="project" value="InterPro"/>
</dbReference>
<dbReference type="Gene3D" id="2.60.40.2030">
    <property type="match status" value="13"/>
</dbReference>
<evidence type="ECO:0000256" key="3">
    <source>
        <dbReference type="ARBA" id="ARBA00022837"/>
    </source>
</evidence>
<feature type="compositionally biased region" description="Basic and acidic residues" evidence="4">
    <location>
        <begin position="306"/>
        <end position="315"/>
    </location>
</feature>
<feature type="region of interest" description="Disordered" evidence="4">
    <location>
        <begin position="1449"/>
        <end position="1497"/>
    </location>
</feature>
<dbReference type="RefSeq" id="WP_115315053.1">
    <property type="nucleotide sequence ID" value="NZ_LWIF01000001.1"/>
</dbReference>
<proteinExistence type="predicted"/>
<feature type="compositionally biased region" description="Basic and acidic residues" evidence="4">
    <location>
        <begin position="2017"/>
        <end position="2033"/>
    </location>
</feature>
<dbReference type="Pfam" id="PF00353">
    <property type="entry name" value="HemolysinCabind"/>
    <property type="match status" value="1"/>
</dbReference>